<sequence>MPVSSYGAQIIRELISKRVADIPPLGAEIAAIEQWGKELTRLQYAAREYGPDLAGAAELERWRKHLAAALLSDPLSEEQAEANSSAPPVGQEAAGEPTRGPEMAETAPAPHYSHKPSIPVPSEKTDTPQPKTKVGPSSTVTPVAVSASHPLHKRSIPIPSEKTDAPQTKEKVGLSSTATPLAAPPSHSSHERSIPAPSEKTDAPQTKVGPSSAATPVAAPSSHSPYYRSIPVPSEKTEVAAPSSHSPYYRSAPVPSEKTDTPQAKKKVGASSTVTPVAAPSSRKRSVPTPSEKTDAPRPKKKTRLSATAPVVVGPHQTVAVKPCARCAHFKIPKACIMSPGQIKCDKCLRDRHACKFPSRRVGDAVSPPGKGTDTTPADQTDAELAHAIDINDESLLAKSLELELLIEQREDLLRTRDRKETSPAVCLDHDVPLSYVRAQ</sequence>
<dbReference type="EMBL" id="MU267592">
    <property type="protein sequence ID" value="KAH7916302.1"/>
    <property type="molecule type" value="Genomic_DNA"/>
</dbReference>
<protein>
    <submittedName>
        <fullName evidence="1">Uncharacterized protein</fullName>
    </submittedName>
</protein>
<proteinExistence type="predicted"/>
<accession>A0ACB8AST5</accession>
<reference evidence="1" key="1">
    <citation type="journal article" date="2021" name="New Phytol.">
        <title>Evolutionary innovations through gain and loss of genes in the ectomycorrhizal Boletales.</title>
        <authorList>
            <person name="Wu G."/>
            <person name="Miyauchi S."/>
            <person name="Morin E."/>
            <person name="Kuo A."/>
            <person name="Drula E."/>
            <person name="Varga T."/>
            <person name="Kohler A."/>
            <person name="Feng B."/>
            <person name="Cao Y."/>
            <person name="Lipzen A."/>
            <person name="Daum C."/>
            <person name="Hundley H."/>
            <person name="Pangilinan J."/>
            <person name="Johnson J."/>
            <person name="Barry K."/>
            <person name="LaButti K."/>
            <person name="Ng V."/>
            <person name="Ahrendt S."/>
            <person name="Min B."/>
            <person name="Choi I.G."/>
            <person name="Park H."/>
            <person name="Plett J.M."/>
            <person name="Magnuson J."/>
            <person name="Spatafora J.W."/>
            <person name="Nagy L.G."/>
            <person name="Henrissat B."/>
            <person name="Grigoriev I.V."/>
            <person name="Yang Z.L."/>
            <person name="Xu J."/>
            <person name="Martin F.M."/>
        </authorList>
    </citation>
    <scope>NUCLEOTIDE SEQUENCE</scope>
    <source>
        <strain evidence="1">ATCC 28755</strain>
    </source>
</reference>
<dbReference type="Proteomes" id="UP000790377">
    <property type="component" value="Unassembled WGS sequence"/>
</dbReference>
<organism evidence="1 2">
    <name type="scientific">Hygrophoropsis aurantiaca</name>
    <dbReference type="NCBI Taxonomy" id="72124"/>
    <lineage>
        <taxon>Eukaryota</taxon>
        <taxon>Fungi</taxon>
        <taxon>Dikarya</taxon>
        <taxon>Basidiomycota</taxon>
        <taxon>Agaricomycotina</taxon>
        <taxon>Agaricomycetes</taxon>
        <taxon>Agaricomycetidae</taxon>
        <taxon>Boletales</taxon>
        <taxon>Coniophorineae</taxon>
        <taxon>Hygrophoropsidaceae</taxon>
        <taxon>Hygrophoropsis</taxon>
    </lineage>
</organism>
<name>A0ACB8AST5_9AGAM</name>
<keyword evidence="2" id="KW-1185">Reference proteome</keyword>
<comment type="caution">
    <text evidence="1">The sequence shown here is derived from an EMBL/GenBank/DDBJ whole genome shotgun (WGS) entry which is preliminary data.</text>
</comment>
<gene>
    <name evidence="1" type="ORF">BJ138DRAFT_1140032</name>
</gene>
<evidence type="ECO:0000313" key="2">
    <source>
        <dbReference type="Proteomes" id="UP000790377"/>
    </source>
</evidence>
<evidence type="ECO:0000313" key="1">
    <source>
        <dbReference type="EMBL" id="KAH7916302.1"/>
    </source>
</evidence>